<evidence type="ECO:0000256" key="4">
    <source>
        <dbReference type="ARBA" id="ARBA00023136"/>
    </source>
</evidence>
<comment type="subcellular location">
    <subcellularLocation>
        <location evidence="1">Membrane</location>
        <topology evidence="1">Multi-pass membrane protein</topology>
    </subcellularLocation>
</comment>
<evidence type="ECO:0000313" key="7">
    <source>
        <dbReference type="Proteomes" id="UP001152798"/>
    </source>
</evidence>
<evidence type="ECO:0000256" key="2">
    <source>
        <dbReference type="ARBA" id="ARBA00022692"/>
    </source>
</evidence>
<dbReference type="Proteomes" id="UP001152798">
    <property type="component" value="Chromosome 1"/>
</dbReference>
<accession>A0A9P0GZQ4</accession>
<feature type="transmembrane region" description="Helical" evidence="5">
    <location>
        <begin position="94"/>
        <end position="115"/>
    </location>
</feature>
<reference evidence="6" key="1">
    <citation type="submission" date="2022-01" db="EMBL/GenBank/DDBJ databases">
        <authorList>
            <person name="King R."/>
        </authorList>
    </citation>
    <scope>NUCLEOTIDE SEQUENCE</scope>
</reference>
<dbReference type="PANTHER" id="PTHR23423">
    <property type="entry name" value="ORGANIC SOLUTE TRANSPORTER-RELATED"/>
    <property type="match status" value="1"/>
</dbReference>
<keyword evidence="3 5" id="KW-1133">Transmembrane helix</keyword>
<keyword evidence="4 5" id="KW-0472">Membrane</keyword>
<dbReference type="EMBL" id="OV725077">
    <property type="protein sequence ID" value="CAH1389461.1"/>
    <property type="molecule type" value="Genomic_DNA"/>
</dbReference>
<organism evidence="6 7">
    <name type="scientific">Nezara viridula</name>
    <name type="common">Southern green stink bug</name>
    <name type="synonym">Cimex viridulus</name>
    <dbReference type="NCBI Taxonomy" id="85310"/>
    <lineage>
        <taxon>Eukaryota</taxon>
        <taxon>Metazoa</taxon>
        <taxon>Ecdysozoa</taxon>
        <taxon>Arthropoda</taxon>
        <taxon>Hexapoda</taxon>
        <taxon>Insecta</taxon>
        <taxon>Pterygota</taxon>
        <taxon>Neoptera</taxon>
        <taxon>Paraneoptera</taxon>
        <taxon>Hemiptera</taxon>
        <taxon>Heteroptera</taxon>
        <taxon>Panheteroptera</taxon>
        <taxon>Pentatomomorpha</taxon>
        <taxon>Pentatomoidea</taxon>
        <taxon>Pentatomidae</taxon>
        <taxon>Pentatominae</taxon>
        <taxon>Nezara</taxon>
    </lineage>
</organism>
<dbReference type="OrthoDB" id="5832279at2759"/>
<evidence type="ECO:0000313" key="6">
    <source>
        <dbReference type="EMBL" id="CAH1389461.1"/>
    </source>
</evidence>
<gene>
    <name evidence="6" type="ORF">NEZAVI_LOCUS866</name>
</gene>
<dbReference type="AlphaFoldDB" id="A0A9P0GZQ4"/>
<evidence type="ECO:0000256" key="1">
    <source>
        <dbReference type="ARBA" id="ARBA00004141"/>
    </source>
</evidence>
<sequence>MLVMWSDDQKLYPLNYNYYQPVVVTSILLGIWGMVMLVRVSQEGLKEYFVQGKFIVLQLVLLLTKFQGLAARTLAMGNLFPCRSHITPTVYTNLIYNSALLWEMVLLAGFARLLYKKPVPESYQMDKNSNLPKQLCTLQEKITISESITQENIKSPVAKY</sequence>
<protein>
    <submittedName>
        <fullName evidence="6">Uncharacterized protein</fullName>
    </submittedName>
</protein>
<dbReference type="Pfam" id="PF03619">
    <property type="entry name" value="Solute_trans_a"/>
    <property type="match status" value="1"/>
</dbReference>
<proteinExistence type="predicted"/>
<evidence type="ECO:0000256" key="5">
    <source>
        <dbReference type="SAM" id="Phobius"/>
    </source>
</evidence>
<feature type="transmembrane region" description="Helical" evidence="5">
    <location>
        <begin position="20"/>
        <end position="42"/>
    </location>
</feature>
<dbReference type="InterPro" id="IPR005178">
    <property type="entry name" value="Ostalpha/TMEM184C"/>
</dbReference>
<dbReference type="GO" id="GO:0016020">
    <property type="term" value="C:membrane"/>
    <property type="evidence" value="ECO:0007669"/>
    <property type="project" value="UniProtKB-SubCell"/>
</dbReference>
<evidence type="ECO:0000256" key="3">
    <source>
        <dbReference type="ARBA" id="ARBA00022989"/>
    </source>
</evidence>
<keyword evidence="2 5" id="KW-0812">Transmembrane</keyword>
<feature type="transmembrane region" description="Helical" evidence="5">
    <location>
        <begin position="54"/>
        <end position="74"/>
    </location>
</feature>
<name>A0A9P0GZQ4_NEZVI</name>
<keyword evidence="7" id="KW-1185">Reference proteome</keyword>